<evidence type="ECO:0000313" key="2">
    <source>
        <dbReference type="EMBL" id="MFC4260752.1"/>
    </source>
</evidence>
<keyword evidence="3" id="KW-1185">Reference proteome</keyword>
<sequence>MASLASERNWLFNPAIMKKVQQCRRLIQMEFGVKVHLTEEALVEQLASYAGKSRSDTLSRTWGELQEAVPELADVLVQNEATSKRSYRGQAVPDAETSASTPPSDEPPAQPRKSKVIYRGRVVG</sequence>
<accession>A0ABV8QM00</accession>
<gene>
    <name evidence="2" type="ORF">ACFOZ5_17180</name>
</gene>
<protein>
    <submittedName>
        <fullName evidence="2">Uncharacterized protein</fullName>
    </submittedName>
</protein>
<evidence type="ECO:0000313" key="3">
    <source>
        <dbReference type="Proteomes" id="UP001595798"/>
    </source>
</evidence>
<proteinExistence type="predicted"/>
<dbReference type="EMBL" id="JBHSDI010000060">
    <property type="protein sequence ID" value="MFC4260752.1"/>
    <property type="molecule type" value="Genomic_DNA"/>
</dbReference>
<name>A0ABV8QM00_9GAMM</name>
<feature type="region of interest" description="Disordered" evidence="1">
    <location>
        <begin position="81"/>
        <end position="124"/>
    </location>
</feature>
<evidence type="ECO:0000256" key="1">
    <source>
        <dbReference type="SAM" id="MobiDB-lite"/>
    </source>
</evidence>
<dbReference type="Proteomes" id="UP001595798">
    <property type="component" value="Unassembled WGS sequence"/>
</dbReference>
<dbReference type="RefSeq" id="WP_379889582.1">
    <property type="nucleotide sequence ID" value="NZ_JBHSDI010000060.1"/>
</dbReference>
<comment type="caution">
    <text evidence="2">The sequence shown here is derived from an EMBL/GenBank/DDBJ whole genome shotgun (WGS) entry which is preliminary data.</text>
</comment>
<reference evidence="3" key="1">
    <citation type="journal article" date="2019" name="Int. J. Syst. Evol. Microbiol.">
        <title>The Global Catalogue of Microorganisms (GCM) 10K type strain sequencing project: providing services to taxonomists for standard genome sequencing and annotation.</title>
        <authorList>
            <consortium name="The Broad Institute Genomics Platform"/>
            <consortium name="The Broad Institute Genome Sequencing Center for Infectious Disease"/>
            <person name="Wu L."/>
            <person name="Ma J."/>
        </authorList>
    </citation>
    <scope>NUCLEOTIDE SEQUENCE [LARGE SCALE GENOMIC DNA]</scope>
    <source>
        <strain evidence="3">CECT 7297</strain>
    </source>
</reference>
<organism evidence="2 3">
    <name type="scientific">Marinobacter lacisalsi</name>
    <dbReference type="NCBI Taxonomy" id="475979"/>
    <lineage>
        <taxon>Bacteria</taxon>
        <taxon>Pseudomonadati</taxon>
        <taxon>Pseudomonadota</taxon>
        <taxon>Gammaproteobacteria</taxon>
        <taxon>Pseudomonadales</taxon>
        <taxon>Marinobacteraceae</taxon>
        <taxon>Marinobacter</taxon>
    </lineage>
</organism>